<dbReference type="Gene3D" id="3.40.630.30">
    <property type="match status" value="1"/>
</dbReference>
<evidence type="ECO:0000313" key="2">
    <source>
        <dbReference type="EMBL" id="GAA2683488.1"/>
    </source>
</evidence>
<name>A0ABN3SRF7_9ACTN</name>
<dbReference type="InterPro" id="IPR000182">
    <property type="entry name" value="GNAT_dom"/>
</dbReference>
<reference evidence="2 3" key="1">
    <citation type="journal article" date="2019" name="Int. J. Syst. Evol. Microbiol.">
        <title>The Global Catalogue of Microorganisms (GCM) 10K type strain sequencing project: providing services to taxonomists for standard genome sequencing and annotation.</title>
        <authorList>
            <consortium name="The Broad Institute Genomics Platform"/>
            <consortium name="The Broad Institute Genome Sequencing Center for Infectious Disease"/>
            <person name="Wu L."/>
            <person name="Ma J."/>
        </authorList>
    </citation>
    <scope>NUCLEOTIDE SEQUENCE [LARGE SCALE GENOMIC DNA]</scope>
    <source>
        <strain evidence="2 3">JCM 16374</strain>
    </source>
</reference>
<sequence length="177" mass="20360">MSIDLRHFTTHDAGTIRTMLLDVHDDCYADQQLEPFHERERFGWFVDNWSAHPDFACVVAYDGGEPVGFAYGAPAAEGQEWWRKSLDPAPDHSQTFALSELMVRPRWRKTGASELLHTELVEQRPEAMAVLLVDSTHPKVQRLYESWHYKKVGEHQPFPDSPTYAVMLRDLHTPVTS</sequence>
<gene>
    <name evidence="2" type="ORF">GCM10009864_65570</name>
</gene>
<accession>A0ABN3SRF7</accession>
<evidence type="ECO:0000259" key="1">
    <source>
        <dbReference type="PROSITE" id="PS51186"/>
    </source>
</evidence>
<organism evidence="2 3">
    <name type="scientific">Streptomyces lunalinharesii</name>
    <dbReference type="NCBI Taxonomy" id="333384"/>
    <lineage>
        <taxon>Bacteria</taxon>
        <taxon>Bacillati</taxon>
        <taxon>Actinomycetota</taxon>
        <taxon>Actinomycetes</taxon>
        <taxon>Kitasatosporales</taxon>
        <taxon>Streptomycetaceae</taxon>
        <taxon>Streptomyces</taxon>
    </lineage>
</organism>
<proteinExistence type="predicted"/>
<feature type="domain" description="N-acetyltransferase" evidence="1">
    <location>
        <begin position="3"/>
        <end position="172"/>
    </location>
</feature>
<dbReference type="PROSITE" id="PS51186">
    <property type="entry name" value="GNAT"/>
    <property type="match status" value="1"/>
</dbReference>
<keyword evidence="3" id="KW-1185">Reference proteome</keyword>
<dbReference type="SUPFAM" id="SSF55729">
    <property type="entry name" value="Acyl-CoA N-acyltransferases (Nat)"/>
    <property type="match status" value="1"/>
</dbReference>
<dbReference type="Proteomes" id="UP001500994">
    <property type="component" value="Unassembled WGS sequence"/>
</dbReference>
<dbReference type="CDD" id="cd04301">
    <property type="entry name" value="NAT_SF"/>
    <property type="match status" value="1"/>
</dbReference>
<dbReference type="Pfam" id="PF00583">
    <property type="entry name" value="Acetyltransf_1"/>
    <property type="match status" value="1"/>
</dbReference>
<dbReference type="InterPro" id="IPR016181">
    <property type="entry name" value="Acyl_CoA_acyltransferase"/>
</dbReference>
<evidence type="ECO:0000313" key="3">
    <source>
        <dbReference type="Proteomes" id="UP001500994"/>
    </source>
</evidence>
<dbReference type="EMBL" id="BAAARK010000031">
    <property type="protein sequence ID" value="GAA2683488.1"/>
    <property type="molecule type" value="Genomic_DNA"/>
</dbReference>
<comment type="caution">
    <text evidence="2">The sequence shown here is derived from an EMBL/GenBank/DDBJ whole genome shotgun (WGS) entry which is preliminary data.</text>
</comment>
<protein>
    <recommendedName>
        <fullName evidence="1">N-acetyltransferase domain-containing protein</fullName>
    </recommendedName>
</protein>